<reference evidence="4 5" key="1">
    <citation type="submission" date="2020-04" db="EMBL/GenBank/DDBJ databases">
        <authorList>
            <person name="Wallbank WR R."/>
            <person name="Pardo Diaz C."/>
            <person name="Kozak K."/>
            <person name="Martin S."/>
            <person name="Jiggins C."/>
            <person name="Moest M."/>
            <person name="Warren A I."/>
            <person name="Byers J.R.P. K."/>
            <person name="Montejo-Kovacevich G."/>
            <person name="Yen C E."/>
        </authorList>
    </citation>
    <scope>NUCLEOTIDE SEQUENCE [LARGE SCALE GENOMIC DNA]</scope>
</reference>
<organism evidence="4 5">
    <name type="scientific">Arctia plantaginis</name>
    <name type="common">Wood tiger moth</name>
    <name type="synonym">Phalaena plantaginis</name>
    <dbReference type="NCBI Taxonomy" id="874455"/>
    <lineage>
        <taxon>Eukaryota</taxon>
        <taxon>Metazoa</taxon>
        <taxon>Ecdysozoa</taxon>
        <taxon>Arthropoda</taxon>
        <taxon>Hexapoda</taxon>
        <taxon>Insecta</taxon>
        <taxon>Pterygota</taxon>
        <taxon>Neoptera</taxon>
        <taxon>Endopterygota</taxon>
        <taxon>Lepidoptera</taxon>
        <taxon>Glossata</taxon>
        <taxon>Ditrysia</taxon>
        <taxon>Noctuoidea</taxon>
        <taxon>Erebidae</taxon>
        <taxon>Arctiinae</taxon>
        <taxon>Arctia</taxon>
    </lineage>
</organism>
<proteinExistence type="predicted"/>
<dbReference type="PANTHER" id="PTHR36299:SF4">
    <property type="entry name" value="GH07892P-RELATED"/>
    <property type="match status" value="1"/>
</dbReference>
<dbReference type="OrthoDB" id="8189990at2759"/>
<feature type="domain" description="DUF4773" evidence="3">
    <location>
        <begin position="132"/>
        <end position="187"/>
    </location>
</feature>
<evidence type="ECO:0000256" key="1">
    <source>
        <dbReference type="SAM" id="MobiDB-lite"/>
    </source>
</evidence>
<evidence type="ECO:0000256" key="2">
    <source>
        <dbReference type="SAM" id="SignalP"/>
    </source>
</evidence>
<feature type="region of interest" description="Disordered" evidence="1">
    <location>
        <begin position="184"/>
        <end position="213"/>
    </location>
</feature>
<name>A0A8S1A1W3_ARCPL</name>
<sequence>MGHYLFFSLLLVITTYSIGYGHKPYEIIKFKIPRDIWQKALHPTPVLKSSVTVTIPIDVQDNSNEEDEDAVDDEAPELDVDTVDTEVTPGLDDPVPVVSGPTTPASITQSPVLQDEIITEEPPVPGQVTRLPCECRNRHCGCCTGALMERFRMKTCGNITFVPEDFVFDVKLNVNNRTVVRRRVSGLQSGKKPRPVSSSGPKPVNLFGNTDKPDNDVGGLIGNTVGSVFENGLFGIGGQSSSNDDGPFDGFGDAIGDFLDFE</sequence>
<protein>
    <recommendedName>
        <fullName evidence="3">DUF4773 domain-containing protein</fullName>
    </recommendedName>
</protein>
<dbReference type="Proteomes" id="UP000494106">
    <property type="component" value="Unassembled WGS sequence"/>
</dbReference>
<comment type="caution">
    <text evidence="4">The sequence shown here is derived from an EMBL/GenBank/DDBJ whole genome shotgun (WGS) entry which is preliminary data.</text>
</comment>
<dbReference type="EMBL" id="CADEBC010000503">
    <property type="protein sequence ID" value="CAB3239804.1"/>
    <property type="molecule type" value="Genomic_DNA"/>
</dbReference>
<keyword evidence="2" id="KW-0732">Signal</keyword>
<dbReference type="Pfam" id="PF15998">
    <property type="entry name" value="DUF4773"/>
    <property type="match status" value="1"/>
</dbReference>
<accession>A0A8S1A1W3</accession>
<keyword evidence="5" id="KW-1185">Reference proteome</keyword>
<evidence type="ECO:0000313" key="5">
    <source>
        <dbReference type="Proteomes" id="UP000494106"/>
    </source>
</evidence>
<gene>
    <name evidence="4" type="ORF">APLA_LOCUS8006</name>
</gene>
<evidence type="ECO:0000313" key="4">
    <source>
        <dbReference type="EMBL" id="CAB3239804.1"/>
    </source>
</evidence>
<evidence type="ECO:0000259" key="3">
    <source>
        <dbReference type="Pfam" id="PF15998"/>
    </source>
</evidence>
<feature type="signal peptide" evidence="2">
    <location>
        <begin position="1"/>
        <end position="21"/>
    </location>
</feature>
<dbReference type="InterPro" id="IPR031941">
    <property type="entry name" value="DUF4773"/>
</dbReference>
<feature type="chain" id="PRO_5035889902" description="DUF4773 domain-containing protein" evidence="2">
    <location>
        <begin position="22"/>
        <end position="262"/>
    </location>
</feature>
<dbReference type="PANTHER" id="PTHR36299">
    <property type="entry name" value="AGAP008005-PA"/>
    <property type="match status" value="1"/>
</dbReference>
<dbReference type="AlphaFoldDB" id="A0A8S1A1W3"/>